<dbReference type="GO" id="GO:0003677">
    <property type="term" value="F:DNA binding"/>
    <property type="evidence" value="ECO:0007669"/>
    <property type="project" value="InterPro"/>
</dbReference>
<dbReference type="NCBIfam" id="TIGR01913">
    <property type="entry name" value="bet_lambda"/>
    <property type="match status" value="1"/>
</dbReference>
<dbReference type="GeneID" id="25396964"/>
<dbReference type="EMBL" id="CP003362">
    <property type="protein sequence ID" value="AGB49429.1"/>
    <property type="molecule type" value="Genomic_DNA"/>
</dbReference>
<dbReference type="Pfam" id="PF03837">
    <property type="entry name" value="RecT"/>
    <property type="match status" value="1"/>
</dbReference>
<protein>
    <submittedName>
        <fullName evidence="1">Phage recombination protein Bet</fullName>
    </submittedName>
</protein>
<dbReference type="HOGENOM" id="CLU_945302_0_0_2"/>
<dbReference type="STRING" id="867904.Metho_1199"/>
<reference evidence="2" key="1">
    <citation type="submission" date="2012-02" db="EMBL/GenBank/DDBJ databases">
        <title>Complete sequence of chromosome of Methanomethylovorans hollandica DSM 15978.</title>
        <authorList>
            <person name="Lucas S."/>
            <person name="Copeland A."/>
            <person name="Lapidus A."/>
            <person name="Glavina del Rio T."/>
            <person name="Dalin E."/>
            <person name="Tice H."/>
            <person name="Bruce D."/>
            <person name="Goodwin L."/>
            <person name="Pitluck S."/>
            <person name="Peters L."/>
            <person name="Mikhailova N."/>
            <person name="Held B."/>
            <person name="Kyrpides N."/>
            <person name="Mavromatis K."/>
            <person name="Ivanova N."/>
            <person name="Brettin T."/>
            <person name="Detter J.C."/>
            <person name="Han C."/>
            <person name="Larimer F."/>
            <person name="Land M."/>
            <person name="Hauser L."/>
            <person name="Markowitz V."/>
            <person name="Cheng J.-F."/>
            <person name="Hugenholtz P."/>
            <person name="Woyke T."/>
            <person name="Wu D."/>
            <person name="Spring S."/>
            <person name="Schroeder M."/>
            <person name="Brambilla E."/>
            <person name="Klenk H.-P."/>
            <person name="Eisen J.A."/>
        </authorList>
    </citation>
    <scope>NUCLEOTIDE SEQUENCE [LARGE SCALE GENOMIC DNA]</scope>
    <source>
        <strain evidence="2">DSM 15978 / NBRC 107637 / DMS1</strain>
    </source>
</reference>
<dbReference type="InterPro" id="IPR010183">
    <property type="entry name" value="Phage_lambda_Bet"/>
</dbReference>
<evidence type="ECO:0000313" key="1">
    <source>
        <dbReference type="EMBL" id="AGB49429.1"/>
    </source>
</evidence>
<evidence type="ECO:0000313" key="2">
    <source>
        <dbReference type="Proteomes" id="UP000010866"/>
    </source>
</evidence>
<keyword evidence="2" id="KW-1185">Reference proteome</keyword>
<gene>
    <name evidence="1" type="ordered locus">Metho_1199</name>
</gene>
<accession>L0KZL4</accession>
<dbReference type="Proteomes" id="UP000010866">
    <property type="component" value="Chromosome"/>
</dbReference>
<dbReference type="InterPro" id="IPR018330">
    <property type="entry name" value="RecT_fam"/>
</dbReference>
<dbReference type="GO" id="GO:0006310">
    <property type="term" value="P:DNA recombination"/>
    <property type="evidence" value="ECO:0007669"/>
    <property type="project" value="InterPro"/>
</dbReference>
<sequence length="294" mass="33126">MELSVDLLSEMLTERGFYPGNMGNEHVWKNVINGIPYAVDFRIGSVFRYMYGQREEDVEDEVLADLKTAIIAVMQEAIGGQDVQATGATNQEPEIPPTETIVTQEDKPTVVPAKVPQKPATRKLSNEDLTKDNIRQYLCPAATDQEIFMFLQLCEHRNLNPFIKEAYLVKYNNSPATLIVGKDAFTKKAEEHPQFDGFEAGIVIERSGKVEYRAGQLVRPGEILIGGWAEVHRKDRQYPYRSEVSMQEYNTNQSSWKKLPATMIRKVALVQALREAFPSDLGGCYDSAEMGEVV</sequence>
<dbReference type="RefSeq" id="WP_015324595.1">
    <property type="nucleotide sequence ID" value="NC_019977.1"/>
</dbReference>
<organism evidence="1 2">
    <name type="scientific">Methanomethylovorans hollandica (strain DSM 15978 / NBRC 107637 / DMS1)</name>
    <dbReference type="NCBI Taxonomy" id="867904"/>
    <lineage>
        <taxon>Archaea</taxon>
        <taxon>Methanobacteriati</taxon>
        <taxon>Methanobacteriota</taxon>
        <taxon>Stenosarchaea group</taxon>
        <taxon>Methanomicrobia</taxon>
        <taxon>Methanosarcinales</taxon>
        <taxon>Methanosarcinaceae</taxon>
        <taxon>Methanomethylovorans</taxon>
    </lineage>
</organism>
<dbReference type="KEGG" id="mhz:Metho_1199"/>
<name>L0KZL4_METHD</name>
<dbReference type="AlphaFoldDB" id="L0KZL4"/>
<dbReference type="OrthoDB" id="387092at2157"/>
<proteinExistence type="predicted"/>